<comment type="caution">
    <text evidence="2">The sequence shown here is derived from an EMBL/GenBank/DDBJ whole genome shotgun (WGS) entry which is preliminary data.</text>
</comment>
<evidence type="ECO:0000313" key="3">
    <source>
        <dbReference type="Proteomes" id="UP001279734"/>
    </source>
</evidence>
<reference evidence="2" key="1">
    <citation type="submission" date="2023-05" db="EMBL/GenBank/DDBJ databases">
        <title>Nepenthes gracilis genome sequencing.</title>
        <authorList>
            <person name="Fukushima K."/>
        </authorList>
    </citation>
    <scope>NUCLEOTIDE SEQUENCE</scope>
    <source>
        <strain evidence="2">SING2019-196</strain>
    </source>
</reference>
<dbReference type="Gene3D" id="2.40.160.200">
    <property type="entry name" value="LURP1-related"/>
    <property type="match status" value="1"/>
</dbReference>
<protein>
    <recommendedName>
        <fullName evidence="4">Protein LURP-one-related 6</fullName>
    </recommendedName>
</protein>
<evidence type="ECO:0000313" key="2">
    <source>
        <dbReference type="EMBL" id="GMH04138.1"/>
    </source>
</evidence>
<dbReference type="InterPro" id="IPR038595">
    <property type="entry name" value="LOR_sf"/>
</dbReference>
<proteinExistence type="inferred from homology"/>
<dbReference type="Pfam" id="PF04525">
    <property type="entry name" value="LOR"/>
    <property type="match status" value="1"/>
</dbReference>
<name>A0AAD3XGZ5_NEPGR</name>
<dbReference type="Proteomes" id="UP001279734">
    <property type="component" value="Unassembled WGS sequence"/>
</dbReference>
<dbReference type="PANTHER" id="PTHR31087">
    <property type="match status" value="1"/>
</dbReference>
<keyword evidence="3" id="KW-1185">Reference proteome</keyword>
<dbReference type="SUPFAM" id="SSF54518">
    <property type="entry name" value="Tubby C-terminal domain-like"/>
    <property type="match status" value="1"/>
</dbReference>
<evidence type="ECO:0008006" key="4">
    <source>
        <dbReference type="Google" id="ProtNLM"/>
    </source>
</evidence>
<sequence>MAAPIVSKIYCSSSQMMLAVRRRPHVVSGGGFVVTDCSQKVVFMADGCGIVGKPGELILRDGDGNALLLISRKALSMRKQWNGYAYDYEGLQKIVFCVTELSSFLSRNTPIRISVDLSRGCGRDWNFEIRGYFPERNCSIVDRQGNAIAQIGVKEEVGKVTRSKDLYHVVVKPRVDQAFVLGVVAVLDYIYDESTRC</sequence>
<dbReference type="AlphaFoldDB" id="A0AAD3XGZ5"/>
<gene>
    <name evidence="2" type="ORF">Nepgr_005977</name>
</gene>
<evidence type="ECO:0000256" key="1">
    <source>
        <dbReference type="ARBA" id="ARBA00005437"/>
    </source>
</evidence>
<accession>A0AAD3XGZ5</accession>
<organism evidence="2 3">
    <name type="scientific">Nepenthes gracilis</name>
    <name type="common">Slender pitcher plant</name>
    <dbReference type="NCBI Taxonomy" id="150966"/>
    <lineage>
        <taxon>Eukaryota</taxon>
        <taxon>Viridiplantae</taxon>
        <taxon>Streptophyta</taxon>
        <taxon>Embryophyta</taxon>
        <taxon>Tracheophyta</taxon>
        <taxon>Spermatophyta</taxon>
        <taxon>Magnoliopsida</taxon>
        <taxon>eudicotyledons</taxon>
        <taxon>Gunneridae</taxon>
        <taxon>Pentapetalae</taxon>
        <taxon>Caryophyllales</taxon>
        <taxon>Nepenthaceae</taxon>
        <taxon>Nepenthes</taxon>
    </lineage>
</organism>
<dbReference type="InterPro" id="IPR025659">
    <property type="entry name" value="Tubby-like_C"/>
</dbReference>
<dbReference type="EMBL" id="BSYO01000004">
    <property type="protein sequence ID" value="GMH04138.1"/>
    <property type="molecule type" value="Genomic_DNA"/>
</dbReference>
<dbReference type="PANTHER" id="PTHR31087:SF3">
    <property type="entry name" value="PROTEIN LURP-ONE-RELATED 6"/>
    <property type="match status" value="1"/>
</dbReference>
<dbReference type="InterPro" id="IPR007612">
    <property type="entry name" value="LOR"/>
</dbReference>
<comment type="similarity">
    <text evidence="1">Belongs to the LOR family.</text>
</comment>